<dbReference type="Pfam" id="PF20256">
    <property type="entry name" value="MoCoBD_2"/>
    <property type="match status" value="1"/>
</dbReference>
<dbReference type="InterPro" id="IPR037165">
    <property type="entry name" value="AldOxase/xan_DH_Mopterin-bd_sf"/>
</dbReference>
<reference evidence="2" key="2">
    <citation type="submission" date="2003-12" db="EMBL/GenBank/DDBJ databases">
        <title>Monterey Bay Coastal Ocean Microbial Observatory environmental clone sequencing.</title>
        <authorList>
            <person name="DeLong E.F."/>
        </authorList>
    </citation>
    <scope>NUCLEOTIDE SEQUENCE</scope>
</reference>
<dbReference type="InterPro" id="IPR012368">
    <property type="entry name" value="OxRdtase_Mopterin-bd_su_IorB"/>
</dbReference>
<dbReference type="InterPro" id="IPR052516">
    <property type="entry name" value="N-heterocyclic_Hydroxylase"/>
</dbReference>
<dbReference type="InterPro" id="IPR046867">
    <property type="entry name" value="AldOxase/xan_DH_MoCoBD2"/>
</dbReference>
<dbReference type="SUPFAM" id="SSF56003">
    <property type="entry name" value="Molybdenum cofactor-binding domain"/>
    <property type="match status" value="2"/>
</dbReference>
<dbReference type="Pfam" id="PF02738">
    <property type="entry name" value="MoCoBD_1"/>
    <property type="match status" value="1"/>
</dbReference>
<dbReference type="Gene3D" id="3.90.1170.50">
    <property type="entry name" value="Aldehyde oxidase/xanthine dehydrogenase, a/b hammerhead"/>
    <property type="match status" value="1"/>
</dbReference>
<dbReference type="EMBL" id="AY458640">
    <property type="protein sequence ID" value="AAR37832.1"/>
    <property type="molecule type" value="Genomic_DNA"/>
</dbReference>
<dbReference type="PANTHER" id="PTHR47495">
    <property type="entry name" value="ALDEHYDE DEHYDROGENASE"/>
    <property type="match status" value="1"/>
</dbReference>
<evidence type="ECO:0000259" key="1">
    <source>
        <dbReference type="SMART" id="SM01008"/>
    </source>
</evidence>
<dbReference type="GO" id="GO:0016491">
    <property type="term" value="F:oxidoreductase activity"/>
    <property type="evidence" value="ECO:0007669"/>
    <property type="project" value="InterPro"/>
</dbReference>
<evidence type="ECO:0000313" key="2">
    <source>
        <dbReference type="EMBL" id="AAR37832.1"/>
    </source>
</evidence>
<feature type="domain" description="Aldehyde oxidase/xanthine dehydrogenase a/b hammerhead" evidence="1">
    <location>
        <begin position="241"/>
        <end position="333"/>
    </location>
</feature>
<name>Q6SGY7_9BACT</name>
<dbReference type="InterPro" id="IPR000674">
    <property type="entry name" value="Ald_Oxase/Xan_DH_a/b"/>
</dbReference>
<dbReference type="AlphaFoldDB" id="Q6SGY7"/>
<protein>
    <submittedName>
        <fullName evidence="2">Aldehyde oxidoreductase, molybdopterin-binding subunit</fullName>
    </submittedName>
</protein>
<dbReference type="PANTHER" id="PTHR47495:SF2">
    <property type="entry name" value="ALDEHYDE DEHYDROGENASE"/>
    <property type="match status" value="1"/>
</dbReference>
<sequence>MGKWTRRAVLSAGVVGGTGLVVGVAVRPGNPTETAGHLVAGEGENLLHLYVKIDANNRATAILPHAEMGQGALTALAQMLAEELDADWNLMGVEEAPAEAEYANYTFGRGYLFKGIDFPGAVVPTVDGLMLKLSESLGMQITGGSTSIRATGQYGVRVAGAAVREMLKRAAAKTWAVSVEEIRTAKSTLFHDGSGRSAPYAEFAAAAAQETPSSTPQLKKMSEYSVMGQSKPRHDIPAKVDGSAMFAMDVKRPSMVYAAIKRTPVFGGTLKRVDERAARAMSGVIDVVQLPTLSAEGMIGAYSAGDSVAVVADSYWKAERALSALTIEWNTQGNESISSEAIFQQFERDISAATDRKNDVVIGDAATAFDNAETILSADYRVPYLAHTTMEPPNATAEVSADRAEIWVGCQNPLGFRQHIAAQLGLDFDKVTLHNHFLGGGFGRKSNADYALQAALIARAVGKPVQLVYSRAEDIRQDFYRPAVHSRFKAGLDAQGNLIAWHNTYVDKHEPIEAPLIPYAVAAQDIGHVASPTHVPFGAWRSVDHSQHGFFTESFIDEAAHAGARDPYEYRQTLLKDKPRMLAVLDRVAAEANWSVPMEAGRGRGISLQESFGSIVGQVVEVTVSGGKIWVDRVVAVIDAGYAVSPDGMKAQIESGIIYGLSAAMYGDITIENGAVAQNSFATYDAIRMHDAPAIETHIINSGAEIGGAGEPGTPGVAPALANAIFDATGKRIRTLPVMNADLRTDSESSPSVAALTH</sequence>
<reference evidence="2" key="1">
    <citation type="submission" date="2003-11" db="EMBL/GenBank/DDBJ databases">
        <authorList>
            <person name="Heidelberg J.F."/>
            <person name="Eisen J.A."/>
            <person name="Nelson W.C."/>
            <person name="DeLong E.F."/>
        </authorList>
    </citation>
    <scope>NUCLEOTIDE SEQUENCE</scope>
</reference>
<accession>Q6SGY7</accession>
<dbReference type="Gene3D" id="3.30.365.10">
    <property type="entry name" value="Aldehyde oxidase/xanthine dehydrogenase, molybdopterin binding domain"/>
    <property type="match status" value="4"/>
</dbReference>
<organism evidence="2">
    <name type="scientific">uncultured marine bacterium 443</name>
    <dbReference type="NCBI Taxonomy" id="257393"/>
    <lineage>
        <taxon>Bacteria</taxon>
        <taxon>environmental samples</taxon>
    </lineage>
</organism>
<dbReference type="PIRSF" id="PIRSF036389">
    <property type="entry name" value="IOR_B"/>
    <property type="match status" value="1"/>
</dbReference>
<proteinExistence type="predicted"/>
<dbReference type="SMART" id="SM01008">
    <property type="entry name" value="Ald_Xan_dh_C"/>
    <property type="match status" value="1"/>
</dbReference>
<gene>
    <name evidence="2" type="ORF">MBMO_EBAC000-65D02.26</name>
</gene>
<dbReference type="InterPro" id="IPR008274">
    <property type="entry name" value="AldOxase/xan_DH_MoCoBD1"/>
</dbReference>